<reference evidence="9" key="1">
    <citation type="submission" date="2017-02" db="UniProtKB">
        <authorList>
            <consortium name="WormBaseParasite"/>
        </authorList>
    </citation>
    <scope>IDENTIFICATION</scope>
</reference>
<dbReference type="SUPFAM" id="SSF54928">
    <property type="entry name" value="RNA-binding domain, RBD"/>
    <property type="match status" value="1"/>
</dbReference>
<evidence type="ECO:0000256" key="4">
    <source>
        <dbReference type="ARBA" id="ARBA00023242"/>
    </source>
</evidence>
<dbReference type="PANTHER" id="PTHR13112">
    <property type="entry name" value="UPF3 REGULATOR OF NONSENSE TRANSCRIPTS-LIKE PROTEIN"/>
    <property type="match status" value="1"/>
</dbReference>
<evidence type="ECO:0000256" key="3">
    <source>
        <dbReference type="ARBA" id="ARBA00023161"/>
    </source>
</evidence>
<dbReference type="STRING" id="6280.A0A0N4SX30"/>
<dbReference type="GO" id="GO:0003729">
    <property type="term" value="F:mRNA binding"/>
    <property type="evidence" value="ECO:0007669"/>
    <property type="project" value="TreeGrafter"/>
</dbReference>
<evidence type="ECO:0000256" key="2">
    <source>
        <dbReference type="ARBA" id="ARBA00005991"/>
    </source>
</evidence>
<reference evidence="7 8" key="2">
    <citation type="submission" date="2018-11" db="EMBL/GenBank/DDBJ databases">
        <authorList>
            <consortium name="Pathogen Informatics"/>
        </authorList>
    </citation>
    <scope>NUCLEOTIDE SEQUENCE [LARGE SCALE GENOMIC DNA]</scope>
</reference>
<dbReference type="InterPro" id="IPR012677">
    <property type="entry name" value="Nucleotide-bd_a/b_plait_sf"/>
</dbReference>
<evidence type="ECO:0000256" key="1">
    <source>
        <dbReference type="ARBA" id="ARBA00004123"/>
    </source>
</evidence>
<comment type="subcellular location">
    <subcellularLocation>
        <location evidence="1">Nucleus</location>
    </subcellularLocation>
</comment>
<evidence type="ECO:0000256" key="5">
    <source>
        <dbReference type="SAM" id="MobiDB-lite"/>
    </source>
</evidence>
<dbReference type="Proteomes" id="UP000278627">
    <property type="component" value="Unassembled WGS sequence"/>
</dbReference>
<organism evidence="9">
    <name type="scientific">Brugia pahangi</name>
    <name type="common">Filarial nematode worm</name>
    <dbReference type="NCBI Taxonomy" id="6280"/>
    <lineage>
        <taxon>Eukaryota</taxon>
        <taxon>Metazoa</taxon>
        <taxon>Ecdysozoa</taxon>
        <taxon>Nematoda</taxon>
        <taxon>Chromadorea</taxon>
        <taxon>Rhabditida</taxon>
        <taxon>Spirurina</taxon>
        <taxon>Spiruromorpha</taxon>
        <taxon>Filarioidea</taxon>
        <taxon>Onchocercidae</taxon>
        <taxon>Brugia</taxon>
    </lineage>
</organism>
<dbReference type="WBParaSite" id="BPAG_0000021401-mRNA-1">
    <property type="protein sequence ID" value="BPAG_0000021401-mRNA-1"/>
    <property type="gene ID" value="BPAG_0000021401"/>
</dbReference>
<protein>
    <submittedName>
        <fullName evidence="9">Smg4_UPF3 domain-containing protein</fullName>
    </submittedName>
</protein>
<keyword evidence="4" id="KW-0539">Nucleus</keyword>
<evidence type="ECO:0000313" key="9">
    <source>
        <dbReference type="WBParaSite" id="BPAG_0000021401-mRNA-1"/>
    </source>
</evidence>
<dbReference type="InterPro" id="IPR039722">
    <property type="entry name" value="Upf3"/>
</dbReference>
<dbReference type="PANTHER" id="PTHR13112:SF0">
    <property type="entry name" value="FI21285P1"/>
    <property type="match status" value="1"/>
</dbReference>
<feature type="region of interest" description="Disordered" evidence="5">
    <location>
        <begin position="252"/>
        <end position="273"/>
    </location>
</feature>
<accession>A0A0N4SX30</accession>
<evidence type="ECO:0000259" key="6">
    <source>
        <dbReference type="Pfam" id="PF03467"/>
    </source>
</evidence>
<feature type="region of interest" description="Disordered" evidence="5">
    <location>
        <begin position="424"/>
        <end position="459"/>
    </location>
</feature>
<gene>
    <name evidence="7" type="ORF">BPAG_LOCUS215</name>
</gene>
<evidence type="ECO:0000313" key="7">
    <source>
        <dbReference type="EMBL" id="VDN81401.1"/>
    </source>
</evidence>
<dbReference type="EMBL" id="UZAD01000008">
    <property type="protein sequence ID" value="VDN81401.1"/>
    <property type="molecule type" value="Genomic_DNA"/>
</dbReference>
<dbReference type="GO" id="GO:0005737">
    <property type="term" value="C:cytoplasm"/>
    <property type="evidence" value="ECO:0007669"/>
    <property type="project" value="TreeGrafter"/>
</dbReference>
<dbReference type="CDD" id="cd12455">
    <property type="entry name" value="RRM_like_Smg4_UPF3"/>
    <property type="match status" value="1"/>
</dbReference>
<name>A0A0N4SX30_BRUPA</name>
<dbReference type="GO" id="GO:0005730">
    <property type="term" value="C:nucleolus"/>
    <property type="evidence" value="ECO:0007669"/>
    <property type="project" value="TreeGrafter"/>
</dbReference>
<evidence type="ECO:0000313" key="8">
    <source>
        <dbReference type="Proteomes" id="UP000278627"/>
    </source>
</evidence>
<dbReference type="InterPro" id="IPR005120">
    <property type="entry name" value="UPF3_dom"/>
</dbReference>
<feature type="compositionally biased region" description="Basic and acidic residues" evidence="5">
    <location>
        <begin position="429"/>
        <end position="444"/>
    </location>
</feature>
<keyword evidence="3" id="KW-0866">Nonsense-mediated mRNA decay</keyword>
<dbReference type="AlphaFoldDB" id="A0A0N4SX30"/>
<dbReference type="Pfam" id="PF03467">
    <property type="entry name" value="Smg4_UPF3"/>
    <property type="match status" value="1"/>
</dbReference>
<feature type="domain" description="UPF3" evidence="6">
    <location>
        <begin position="57"/>
        <end position="244"/>
    </location>
</feature>
<dbReference type="GO" id="GO:0000184">
    <property type="term" value="P:nuclear-transcribed mRNA catabolic process, nonsense-mediated decay"/>
    <property type="evidence" value="ECO:0007669"/>
    <property type="project" value="UniProtKB-KW"/>
</dbReference>
<dbReference type="Gene3D" id="3.30.70.330">
    <property type="match status" value="1"/>
</dbReference>
<comment type="similarity">
    <text evidence="2">Belongs to the RENT3 family.</text>
</comment>
<dbReference type="GO" id="GO:0045727">
    <property type="term" value="P:positive regulation of translation"/>
    <property type="evidence" value="ECO:0007669"/>
    <property type="project" value="TreeGrafter"/>
</dbReference>
<keyword evidence="8" id="KW-1185">Reference proteome</keyword>
<feature type="region of interest" description="Disordered" evidence="5">
    <location>
        <begin position="338"/>
        <end position="363"/>
    </location>
</feature>
<proteinExistence type="inferred from homology"/>
<dbReference type="InterPro" id="IPR035979">
    <property type="entry name" value="RBD_domain_sf"/>
</dbReference>
<sequence length="568" mass="66223">MVDLLNVFPIDLHECIIFRNLRFLKEVGYYYSMKNDSSKPASYAISSGKEKARRKMPLKIVLRRLPAAMTWEQLKTQLSPIPEFEFSEFVAAKSSEGISFSRVYFVFKKDDDAIAFKERFHGYVFVDDKGGESIGIVELAPNPKVPHDKLEDAKERDFKCGTIEADHEYKKFLSERENLQKPDPIPMEQLIKEIDEKEKMLESDVFDFMLQPVSSSIFRVKNVWEMGKENAVQETPLTQYIIRKSIRRIEEKRRAREEEKRERMERRNENELKDKQEWQDIKKVIEFRNSRLERSNESSLKEKERTKIRTYRTGDYSYNGAIEKSNKWCDISDRDKCIQSSNKGRDASAGSDPFSKKTKQNDENQCFKAEKVEELEREKRIKKDEGRTIFKKTVSSNDTVEATSPDKLDSGVSRATSRIIVHKTTVAENDERNSDKRKKEEKTENSFTKPRRNKDRPERAIYQPSAARRRAAALAANSLNAMERKLERKTLLERVIDLNMKMVVCRNCIGFICFTDLGLVWFEGLISPSLTVLIRNSAAEIVLQIYWLNFEVIVLARNNGRITYLNNG</sequence>